<reference evidence="3" key="2">
    <citation type="submission" date="2020-09" db="EMBL/GenBank/DDBJ databases">
        <authorList>
            <person name="Sun Q."/>
            <person name="Zhou Y."/>
        </authorList>
    </citation>
    <scope>NUCLEOTIDE SEQUENCE</scope>
    <source>
        <strain evidence="3">CGMCC 1.15330</strain>
    </source>
</reference>
<dbReference type="RefSeq" id="WP_188658877.1">
    <property type="nucleotide sequence ID" value="NZ_BMIH01000003.1"/>
</dbReference>
<feature type="chain" id="PRO_5036674186" description="Transmembrane protein" evidence="2">
    <location>
        <begin position="22"/>
        <end position="83"/>
    </location>
</feature>
<keyword evidence="1" id="KW-0812">Transmembrane</keyword>
<keyword evidence="1" id="KW-1133">Transmembrane helix</keyword>
<feature type="signal peptide" evidence="2">
    <location>
        <begin position="1"/>
        <end position="21"/>
    </location>
</feature>
<reference evidence="3" key="1">
    <citation type="journal article" date="2014" name="Int. J. Syst. Evol. Microbiol.">
        <title>Complete genome sequence of Corynebacterium casei LMG S-19264T (=DSM 44701T), isolated from a smear-ripened cheese.</title>
        <authorList>
            <consortium name="US DOE Joint Genome Institute (JGI-PGF)"/>
            <person name="Walter F."/>
            <person name="Albersmeier A."/>
            <person name="Kalinowski J."/>
            <person name="Ruckert C."/>
        </authorList>
    </citation>
    <scope>NUCLEOTIDE SEQUENCE</scope>
    <source>
        <strain evidence="3">CGMCC 1.15330</strain>
    </source>
</reference>
<evidence type="ECO:0000256" key="2">
    <source>
        <dbReference type="SAM" id="SignalP"/>
    </source>
</evidence>
<protein>
    <recommendedName>
        <fullName evidence="5">Transmembrane protein</fullName>
    </recommendedName>
</protein>
<evidence type="ECO:0000313" key="3">
    <source>
        <dbReference type="EMBL" id="GGB32532.1"/>
    </source>
</evidence>
<comment type="caution">
    <text evidence="3">The sequence shown here is derived from an EMBL/GenBank/DDBJ whole genome shotgun (WGS) entry which is preliminary data.</text>
</comment>
<dbReference type="Proteomes" id="UP000623067">
    <property type="component" value="Unassembled WGS sequence"/>
</dbReference>
<accession>A0A916T7W1</accession>
<gene>
    <name evidence="3" type="ORF">GCM10011380_22420</name>
</gene>
<dbReference type="EMBL" id="BMIH01000003">
    <property type="protein sequence ID" value="GGB32532.1"/>
    <property type="molecule type" value="Genomic_DNA"/>
</dbReference>
<feature type="transmembrane region" description="Helical" evidence="1">
    <location>
        <begin position="50"/>
        <end position="74"/>
    </location>
</feature>
<sequence length="83" mass="8057">MLKTIFASSCAAAMCVAPAYAAPVANPAQSLSVSSNARVGTPARKSSQKLAAPGAVVGLVLAAAIVAGGVIIAVDDDDNSDSN</sequence>
<keyword evidence="2" id="KW-0732">Signal</keyword>
<evidence type="ECO:0000313" key="4">
    <source>
        <dbReference type="Proteomes" id="UP000623067"/>
    </source>
</evidence>
<evidence type="ECO:0000256" key="1">
    <source>
        <dbReference type="SAM" id="Phobius"/>
    </source>
</evidence>
<evidence type="ECO:0008006" key="5">
    <source>
        <dbReference type="Google" id="ProtNLM"/>
    </source>
</evidence>
<proteinExistence type="predicted"/>
<keyword evidence="1" id="KW-0472">Membrane</keyword>
<keyword evidence="4" id="KW-1185">Reference proteome</keyword>
<dbReference type="AlphaFoldDB" id="A0A916T7W1"/>
<name>A0A916T7W1_9SPHN</name>
<organism evidence="3 4">
    <name type="scientific">Sphingomonas metalli</name>
    <dbReference type="NCBI Taxonomy" id="1779358"/>
    <lineage>
        <taxon>Bacteria</taxon>
        <taxon>Pseudomonadati</taxon>
        <taxon>Pseudomonadota</taxon>
        <taxon>Alphaproteobacteria</taxon>
        <taxon>Sphingomonadales</taxon>
        <taxon>Sphingomonadaceae</taxon>
        <taxon>Sphingomonas</taxon>
    </lineage>
</organism>